<dbReference type="PROSITE" id="PS00041">
    <property type="entry name" value="HTH_ARAC_FAMILY_1"/>
    <property type="match status" value="1"/>
</dbReference>
<dbReference type="PANTHER" id="PTHR43280">
    <property type="entry name" value="ARAC-FAMILY TRANSCRIPTIONAL REGULATOR"/>
    <property type="match status" value="1"/>
</dbReference>
<dbReference type="Proteomes" id="UP001229346">
    <property type="component" value="Unassembled WGS sequence"/>
</dbReference>
<keyword evidence="8" id="KW-1185">Reference proteome</keyword>
<dbReference type="Gene3D" id="1.10.10.60">
    <property type="entry name" value="Homeodomain-like"/>
    <property type="match status" value="2"/>
</dbReference>
<dbReference type="EMBL" id="JAUSSU010000006">
    <property type="protein sequence ID" value="MDQ0113710.1"/>
    <property type="molecule type" value="Genomic_DNA"/>
</dbReference>
<dbReference type="SUPFAM" id="SSF52172">
    <property type="entry name" value="CheY-like"/>
    <property type="match status" value="1"/>
</dbReference>
<feature type="domain" description="HTH araC/xylS-type" evidence="5">
    <location>
        <begin position="333"/>
        <end position="431"/>
    </location>
</feature>
<keyword evidence="1" id="KW-0805">Transcription regulation</keyword>
<dbReference type="SMART" id="SM00448">
    <property type="entry name" value="REC"/>
    <property type="match status" value="1"/>
</dbReference>
<dbReference type="SUPFAM" id="SSF46689">
    <property type="entry name" value="Homeodomain-like"/>
    <property type="match status" value="2"/>
</dbReference>
<evidence type="ECO:0000256" key="1">
    <source>
        <dbReference type="ARBA" id="ARBA00023015"/>
    </source>
</evidence>
<dbReference type="CDD" id="cd17536">
    <property type="entry name" value="REC_YesN-like"/>
    <property type="match status" value="1"/>
</dbReference>
<dbReference type="InterPro" id="IPR011006">
    <property type="entry name" value="CheY-like_superfamily"/>
</dbReference>
<feature type="domain" description="Response regulatory" evidence="6">
    <location>
        <begin position="3"/>
        <end position="120"/>
    </location>
</feature>
<keyword evidence="2" id="KW-0238">DNA-binding</keyword>
<evidence type="ECO:0000313" key="8">
    <source>
        <dbReference type="Proteomes" id="UP001229346"/>
    </source>
</evidence>
<sequence>MYRLLIVDDEAVITNGLYEIFNQLRLPDLDICKAYSGQEALNWLRRTRIDIVLSDIRMPGISGLKLMTMIQEHWPRCKTIFLSGFNEFDYVYQAIQSPGVSYLLKSEGHPKVIETVKKVISELDESKRVSGLLENSEQQERMLVTMTYSDYFSRLLGGGIEQEHLQSDFSSLHLRLSAELPILLVLGRISQGPASYVARREQLLSVLELADNFLEQQVFTAGSLDQQGGLQWLIQPNIANNVDGHNTTEEYYAQTVRFLLGTLELLQDACQASLGLTISLIVTDEPTSWHSVGQSYIQLSGLMQLRLHDGAPMVLTDKMAGLVSMQRKEGVMGQIKSFVRGHLAEELSLVRLAEIAHFNPSYLSRLFKQECGINLSDYIDEVRIGRAKELLEYDNEKIYEIGRAVGYETPHSFTRFFKKMTGMSPQEYRESSLNK</sequence>
<evidence type="ECO:0000256" key="2">
    <source>
        <dbReference type="ARBA" id="ARBA00023125"/>
    </source>
</evidence>
<name>A0ABT9U4W6_PAEHA</name>
<dbReference type="InterPro" id="IPR001789">
    <property type="entry name" value="Sig_transdc_resp-reg_receiver"/>
</dbReference>
<feature type="modified residue" description="4-aspartylphosphate" evidence="4">
    <location>
        <position position="55"/>
    </location>
</feature>
<dbReference type="PROSITE" id="PS50110">
    <property type="entry name" value="RESPONSE_REGULATORY"/>
    <property type="match status" value="1"/>
</dbReference>
<comment type="caution">
    <text evidence="7">The sequence shown here is derived from an EMBL/GenBank/DDBJ whole genome shotgun (WGS) entry which is preliminary data.</text>
</comment>
<dbReference type="InterPro" id="IPR018060">
    <property type="entry name" value="HTH_AraC"/>
</dbReference>
<evidence type="ECO:0000256" key="3">
    <source>
        <dbReference type="ARBA" id="ARBA00023163"/>
    </source>
</evidence>
<dbReference type="Pfam" id="PF00072">
    <property type="entry name" value="Response_reg"/>
    <property type="match status" value="1"/>
</dbReference>
<dbReference type="PROSITE" id="PS01124">
    <property type="entry name" value="HTH_ARAC_FAMILY_2"/>
    <property type="match status" value="1"/>
</dbReference>
<protein>
    <submittedName>
        <fullName evidence="7">YesN/AraC family two-component response regulator</fullName>
    </submittedName>
</protein>
<dbReference type="RefSeq" id="WP_307204972.1">
    <property type="nucleotide sequence ID" value="NZ_JAUSSU010000006.1"/>
</dbReference>
<reference evidence="7 8" key="1">
    <citation type="submission" date="2023-07" db="EMBL/GenBank/DDBJ databases">
        <title>Sorghum-associated microbial communities from plants grown in Nebraska, USA.</title>
        <authorList>
            <person name="Schachtman D."/>
        </authorList>
    </citation>
    <scope>NUCLEOTIDE SEQUENCE [LARGE SCALE GENOMIC DNA]</scope>
    <source>
        <strain evidence="7 8">CC482</strain>
    </source>
</reference>
<dbReference type="SMART" id="SM00342">
    <property type="entry name" value="HTH_ARAC"/>
    <property type="match status" value="1"/>
</dbReference>
<evidence type="ECO:0000256" key="4">
    <source>
        <dbReference type="PROSITE-ProRule" id="PRU00169"/>
    </source>
</evidence>
<dbReference type="InterPro" id="IPR020449">
    <property type="entry name" value="Tscrpt_reg_AraC-type_HTH"/>
</dbReference>
<evidence type="ECO:0000259" key="5">
    <source>
        <dbReference type="PROSITE" id="PS01124"/>
    </source>
</evidence>
<accession>A0ABT9U4W6</accession>
<dbReference type="InterPro" id="IPR009057">
    <property type="entry name" value="Homeodomain-like_sf"/>
</dbReference>
<gene>
    <name evidence="7" type="ORF">J2T15_003153</name>
</gene>
<keyword evidence="3" id="KW-0804">Transcription</keyword>
<organism evidence="7 8">
    <name type="scientific">Paenibacillus harenae</name>
    <dbReference type="NCBI Taxonomy" id="306543"/>
    <lineage>
        <taxon>Bacteria</taxon>
        <taxon>Bacillati</taxon>
        <taxon>Bacillota</taxon>
        <taxon>Bacilli</taxon>
        <taxon>Bacillales</taxon>
        <taxon>Paenibacillaceae</taxon>
        <taxon>Paenibacillus</taxon>
    </lineage>
</organism>
<dbReference type="Gene3D" id="3.40.50.2300">
    <property type="match status" value="1"/>
</dbReference>
<dbReference type="InterPro" id="IPR018062">
    <property type="entry name" value="HTH_AraC-typ_CS"/>
</dbReference>
<dbReference type="PANTHER" id="PTHR43280:SF28">
    <property type="entry name" value="HTH-TYPE TRANSCRIPTIONAL ACTIVATOR RHAS"/>
    <property type="match status" value="1"/>
</dbReference>
<evidence type="ECO:0000259" key="6">
    <source>
        <dbReference type="PROSITE" id="PS50110"/>
    </source>
</evidence>
<proteinExistence type="predicted"/>
<dbReference type="Pfam" id="PF12833">
    <property type="entry name" value="HTH_18"/>
    <property type="match status" value="1"/>
</dbReference>
<keyword evidence="4" id="KW-0597">Phosphoprotein</keyword>
<dbReference type="PRINTS" id="PR00032">
    <property type="entry name" value="HTHARAC"/>
</dbReference>
<evidence type="ECO:0000313" key="7">
    <source>
        <dbReference type="EMBL" id="MDQ0113710.1"/>
    </source>
</evidence>